<dbReference type="InterPro" id="IPR018060">
    <property type="entry name" value="HTH_AraC"/>
</dbReference>
<protein>
    <submittedName>
        <fullName evidence="10">AraC family transcriptional regulator</fullName>
    </submittedName>
</protein>
<dbReference type="InterPro" id="IPR051313">
    <property type="entry name" value="Bact_iron-sidero_bind"/>
</dbReference>
<comment type="similarity">
    <text evidence="2">Belongs to the bacterial solute-binding protein 8 family.</text>
</comment>
<dbReference type="Gene3D" id="1.10.10.60">
    <property type="entry name" value="Homeodomain-like"/>
    <property type="match status" value="2"/>
</dbReference>
<dbReference type="Pfam" id="PF12833">
    <property type="entry name" value="HTH_18"/>
    <property type="match status" value="1"/>
</dbReference>
<feature type="domain" description="Fe/B12 periplasmic-binding" evidence="9">
    <location>
        <begin position="273"/>
        <end position="537"/>
    </location>
</feature>
<organism evidence="10 11">
    <name type="scientific">Paenibacillus sepulcri</name>
    <dbReference type="NCBI Taxonomy" id="359917"/>
    <lineage>
        <taxon>Bacteria</taxon>
        <taxon>Bacillati</taxon>
        <taxon>Bacillota</taxon>
        <taxon>Bacilli</taxon>
        <taxon>Bacillales</taxon>
        <taxon>Paenibacillaceae</taxon>
        <taxon>Paenibacillus</taxon>
    </lineage>
</organism>
<evidence type="ECO:0000256" key="5">
    <source>
        <dbReference type="ARBA" id="ARBA00023015"/>
    </source>
</evidence>
<evidence type="ECO:0000256" key="4">
    <source>
        <dbReference type="ARBA" id="ARBA00022729"/>
    </source>
</evidence>
<evidence type="ECO:0000256" key="6">
    <source>
        <dbReference type="ARBA" id="ARBA00023125"/>
    </source>
</evidence>
<dbReference type="InterPro" id="IPR009057">
    <property type="entry name" value="Homeodomain-like_sf"/>
</dbReference>
<reference evidence="10 11" key="1">
    <citation type="submission" date="2021-07" db="EMBL/GenBank/DDBJ databases">
        <title>Paenibacillus radiodurans sp. nov., isolated from the southeastern edge of Tengger Desert.</title>
        <authorList>
            <person name="Zhang G."/>
        </authorList>
    </citation>
    <scope>NUCLEOTIDE SEQUENCE [LARGE SCALE GENOMIC DNA]</scope>
    <source>
        <strain evidence="10 11">CCM 7311</strain>
    </source>
</reference>
<dbReference type="Pfam" id="PF01497">
    <property type="entry name" value="Peripla_BP_2"/>
    <property type="match status" value="1"/>
</dbReference>
<keyword evidence="5" id="KW-0805">Transcription regulation</keyword>
<evidence type="ECO:0000313" key="10">
    <source>
        <dbReference type="EMBL" id="MBW7454993.1"/>
    </source>
</evidence>
<evidence type="ECO:0000256" key="1">
    <source>
        <dbReference type="ARBA" id="ARBA00004196"/>
    </source>
</evidence>
<accession>A0ABS7C255</accession>
<dbReference type="Gene3D" id="3.40.50.1980">
    <property type="entry name" value="Nitrogenase molybdenum iron protein domain"/>
    <property type="match status" value="2"/>
</dbReference>
<dbReference type="PANTHER" id="PTHR30532">
    <property type="entry name" value="IRON III DICITRATE-BINDING PERIPLASMIC PROTEIN"/>
    <property type="match status" value="1"/>
</dbReference>
<evidence type="ECO:0000256" key="2">
    <source>
        <dbReference type="ARBA" id="ARBA00008814"/>
    </source>
</evidence>
<dbReference type="SUPFAM" id="SSF46689">
    <property type="entry name" value="Homeodomain-like"/>
    <property type="match status" value="2"/>
</dbReference>
<gene>
    <name evidence="10" type="ORF">K0U00_13200</name>
</gene>
<evidence type="ECO:0000256" key="7">
    <source>
        <dbReference type="ARBA" id="ARBA00023163"/>
    </source>
</evidence>
<keyword evidence="11" id="KW-1185">Reference proteome</keyword>
<dbReference type="SMART" id="SM00342">
    <property type="entry name" value="HTH_ARAC"/>
    <property type="match status" value="1"/>
</dbReference>
<dbReference type="SUPFAM" id="SSF53807">
    <property type="entry name" value="Helical backbone' metal receptor"/>
    <property type="match status" value="1"/>
</dbReference>
<dbReference type="InterPro" id="IPR002491">
    <property type="entry name" value="ABC_transptr_periplasmic_BD"/>
</dbReference>
<proteinExistence type="inferred from homology"/>
<keyword evidence="4" id="KW-0732">Signal</keyword>
<comment type="caution">
    <text evidence="10">The sequence shown here is derived from an EMBL/GenBank/DDBJ whole genome shotgun (WGS) entry which is preliminary data.</text>
</comment>
<dbReference type="PROSITE" id="PS00041">
    <property type="entry name" value="HTH_ARAC_FAMILY_1"/>
    <property type="match status" value="1"/>
</dbReference>
<dbReference type="PROSITE" id="PS01124">
    <property type="entry name" value="HTH_ARAC_FAMILY_2"/>
    <property type="match status" value="1"/>
</dbReference>
<dbReference type="InterPro" id="IPR018062">
    <property type="entry name" value="HTH_AraC-typ_CS"/>
</dbReference>
<name>A0ABS7C255_9BACL</name>
<dbReference type="RefSeq" id="WP_210045821.1">
    <property type="nucleotide sequence ID" value="NZ_JBHLVU010000017.1"/>
</dbReference>
<evidence type="ECO:0000256" key="3">
    <source>
        <dbReference type="ARBA" id="ARBA00022448"/>
    </source>
</evidence>
<dbReference type="PROSITE" id="PS50983">
    <property type="entry name" value="FE_B12_PBP"/>
    <property type="match status" value="1"/>
</dbReference>
<evidence type="ECO:0000313" key="11">
    <source>
        <dbReference type="Proteomes" id="UP001519887"/>
    </source>
</evidence>
<keyword evidence="3" id="KW-0813">Transport</keyword>
<dbReference type="EMBL" id="JAHZIK010000285">
    <property type="protein sequence ID" value="MBW7454993.1"/>
    <property type="molecule type" value="Genomic_DNA"/>
</dbReference>
<evidence type="ECO:0000259" key="8">
    <source>
        <dbReference type="PROSITE" id="PS01124"/>
    </source>
</evidence>
<comment type="subcellular location">
    <subcellularLocation>
        <location evidence="1">Cell envelope</location>
    </subcellularLocation>
</comment>
<dbReference type="PANTHER" id="PTHR30532:SF21">
    <property type="entry name" value="SIDEROPHORE-BINDING LIPOPROTEIN YFIY-RELATED"/>
    <property type="match status" value="1"/>
</dbReference>
<feature type="domain" description="HTH araC/xylS-type" evidence="8">
    <location>
        <begin position="169"/>
        <end position="267"/>
    </location>
</feature>
<evidence type="ECO:0000259" key="9">
    <source>
        <dbReference type="PROSITE" id="PS50983"/>
    </source>
</evidence>
<keyword evidence="6" id="KW-0238">DNA-binding</keyword>
<keyword evidence="7" id="KW-0804">Transcription</keyword>
<sequence length="543" mass="62123">MKKDHDRFELFASYLYKLEEIEHVSAGQSFFQREASMHTLLLFKEAAGEIIVDGQICALHRQKVFLAAPGASLKLVVDPGRSTDYYQIRFRAVQAAENRFVPVALDGPIELAIAIFEFLSDKAGEIERKLRSKDSWDRMKANILFQEMICVLFKDTLREQSPSPNQTLDLTLDYMEQHYHEGITRNKLAVMAGMSADYYSRAFKKKVGKSPMEYLTDIRINQAKQSLVLSRDSFRTIAHSVGFSDEFYFSRKFKAATGRSPSAYVNKIKYSEKIASLKHLLTGHLVALGIEPYAAVINNGYPVTTQFRNTIAIGGYKPDLEKLMTAQPDLIVTCEFRDFEKSQKEKMFDQIAPTITLPFFQDWRIHFQSVARIVGKEKEAGEWLERYDYKAERTRKQVSRKVGDETMLIVGIGEDSLCIYGQRNLGTVLYGDLQLNMPEGVAEIRHYREITPEELAGYDADRILLTSHKHDGTREMDEAIRRQAEALFASRRWKELKAVRGGKVYDIYNTRHLYTCYTSLSHDLLLDKTSQLIGSDSSSPARL</sequence>
<dbReference type="Proteomes" id="UP001519887">
    <property type="component" value="Unassembled WGS sequence"/>
</dbReference>